<feature type="domain" description="Alcohol dehydrogenase iron-type/glycerol dehydrogenase GldA" evidence="4">
    <location>
        <begin position="16"/>
        <end position="183"/>
    </location>
</feature>
<dbReference type="InterPro" id="IPR056798">
    <property type="entry name" value="ADH_Fe_C"/>
</dbReference>
<comment type="caution">
    <text evidence="6">The sequence shown here is derived from an EMBL/GenBank/DDBJ whole genome shotgun (WGS) entry which is preliminary data.</text>
</comment>
<dbReference type="Gene3D" id="1.20.1090.10">
    <property type="entry name" value="Dehydroquinate synthase-like - alpha domain"/>
    <property type="match status" value="1"/>
</dbReference>
<evidence type="ECO:0000256" key="2">
    <source>
        <dbReference type="ARBA" id="ARBA00023002"/>
    </source>
</evidence>
<organism evidence="6 7">
    <name type="scientific">Lysinimonas soli</name>
    <dbReference type="NCBI Taxonomy" id="1074233"/>
    <lineage>
        <taxon>Bacteria</taxon>
        <taxon>Bacillati</taxon>
        <taxon>Actinomycetota</taxon>
        <taxon>Actinomycetes</taxon>
        <taxon>Micrococcales</taxon>
        <taxon>Microbacteriaceae</taxon>
        <taxon>Lysinimonas</taxon>
    </lineage>
</organism>
<evidence type="ECO:0000259" key="4">
    <source>
        <dbReference type="Pfam" id="PF00465"/>
    </source>
</evidence>
<dbReference type="RefSeq" id="WP_386740813.1">
    <property type="nucleotide sequence ID" value="NZ_JBHSMG010000003.1"/>
</dbReference>
<keyword evidence="2" id="KW-0560">Oxidoreductase</keyword>
<comment type="similarity">
    <text evidence="1">Belongs to the iron-containing alcohol dehydrogenase family.</text>
</comment>
<dbReference type="SUPFAM" id="SSF56796">
    <property type="entry name" value="Dehydroquinate synthase-like"/>
    <property type="match status" value="1"/>
</dbReference>
<keyword evidence="3" id="KW-0520">NAD</keyword>
<dbReference type="CDD" id="cd08191">
    <property type="entry name" value="Fe-ADH-like"/>
    <property type="match status" value="1"/>
</dbReference>
<feature type="domain" description="Fe-containing alcohol dehydrogenase-like C-terminal" evidence="5">
    <location>
        <begin position="194"/>
        <end position="403"/>
    </location>
</feature>
<dbReference type="Gene3D" id="3.40.50.1970">
    <property type="match status" value="1"/>
</dbReference>
<name>A0ABW0NSN5_9MICO</name>
<dbReference type="InterPro" id="IPR018211">
    <property type="entry name" value="ADH_Fe_CS"/>
</dbReference>
<dbReference type="PANTHER" id="PTHR11496:SF102">
    <property type="entry name" value="ALCOHOL DEHYDROGENASE 4"/>
    <property type="match status" value="1"/>
</dbReference>
<protein>
    <submittedName>
        <fullName evidence="6">Iron-containing alcohol dehydrogenase</fullName>
    </submittedName>
</protein>
<evidence type="ECO:0000313" key="6">
    <source>
        <dbReference type="EMBL" id="MFC5503100.1"/>
    </source>
</evidence>
<gene>
    <name evidence="6" type="ORF">ACFPJ4_12695</name>
</gene>
<dbReference type="Proteomes" id="UP001596039">
    <property type="component" value="Unassembled WGS sequence"/>
</dbReference>
<reference evidence="7" key="1">
    <citation type="journal article" date="2019" name="Int. J. Syst. Evol. Microbiol.">
        <title>The Global Catalogue of Microorganisms (GCM) 10K type strain sequencing project: providing services to taxonomists for standard genome sequencing and annotation.</title>
        <authorList>
            <consortium name="The Broad Institute Genomics Platform"/>
            <consortium name="The Broad Institute Genome Sequencing Center for Infectious Disease"/>
            <person name="Wu L."/>
            <person name="Ma J."/>
        </authorList>
    </citation>
    <scope>NUCLEOTIDE SEQUENCE [LARGE SCALE GENOMIC DNA]</scope>
    <source>
        <strain evidence="7">CGMCC 4.6997</strain>
    </source>
</reference>
<dbReference type="PANTHER" id="PTHR11496">
    <property type="entry name" value="ALCOHOL DEHYDROGENASE"/>
    <property type="match status" value="1"/>
</dbReference>
<proteinExistence type="inferred from homology"/>
<evidence type="ECO:0000313" key="7">
    <source>
        <dbReference type="Proteomes" id="UP001596039"/>
    </source>
</evidence>
<evidence type="ECO:0000259" key="5">
    <source>
        <dbReference type="Pfam" id="PF25137"/>
    </source>
</evidence>
<accession>A0ABW0NSN5</accession>
<keyword evidence="7" id="KW-1185">Reference proteome</keyword>
<dbReference type="InterPro" id="IPR001670">
    <property type="entry name" value="ADH_Fe/GldA"/>
</dbReference>
<evidence type="ECO:0000256" key="3">
    <source>
        <dbReference type="ARBA" id="ARBA00023027"/>
    </source>
</evidence>
<dbReference type="Pfam" id="PF00465">
    <property type="entry name" value="Fe-ADH"/>
    <property type="match status" value="1"/>
</dbReference>
<evidence type="ECO:0000256" key="1">
    <source>
        <dbReference type="ARBA" id="ARBA00007358"/>
    </source>
</evidence>
<dbReference type="EMBL" id="JBHSMG010000003">
    <property type="protein sequence ID" value="MFC5503100.1"/>
    <property type="molecule type" value="Genomic_DNA"/>
</dbReference>
<dbReference type="Pfam" id="PF25137">
    <property type="entry name" value="ADH_Fe_C"/>
    <property type="match status" value="1"/>
</dbReference>
<sequence length="415" mass="44113">MNVNTNELGLGLLRQPKQVLFGPGQRRQLPKIVREVATHLLITTDARMATTQEFIEIVEAVTAEGIRVSIYSDAEPDLPRENILAVVERFGDSGVDAVLGIGGGSCLDLAKVSAVVLPHRAEVRDYYGEFQVPRPGLPVITVPTTGGTGAEVTCIAVVFDGDRGMKIGVASPFLEPYAAVIDPELTLSCPPGLTAATGADALSHLVESFTDRAKNPDPEELRTKLYVGKNVLTDVFASHGLSLLATSLERVAADPGDLQARSDTMLAAFCAGMAINTAGTAAAHAIQSPIGALTHTAHGFGVGALLPYVMRFNLPQRVAVFAELGRILGVATADQSELDQAHLAIERIDAILAAIGTPTDLKALGLTPDQFDFVADQALLATRLTANNPRELDKAAILEILRRGYDADHSWWDET</sequence>
<dbReference type="InterPro" id="IPR039697">
    <property type="entry name" value="Alcohol_dehydrogenase_Fe"/>
</dbReference>
<dbReference type="PROSITE" id="PS00913">
    <property type="entry name" value="ADH_IRON_1"/>
    <property type="match status" value="1"/>
</dbReference>